<organism evidence="2 3">
    <name type="scientific">Methanofollis aquaemaris</name>
    <dbReference type="NCBI Taxonomy" id="126734"/>
    <lineage>
        <taxon>Archaea</taxon>
        <taxon>Methanobacteriati</taxon>
        <taxon>Methanobacteriota</taxon>
        <taxon>Stenosarchaea group</taxon>
        <taxon>Methanomicrobia</taxon>
        <taxon>Methanomicrobiales</taxon>
        <taxon>Methanomicrobiaceae</taxon>
        <taxon>Methanofollis</taxon>
    </lineage>
</organism>
<reference evidence="2" key="1">
    <citation type="journal article" date="2001" name="Int. J. Syst. Evol. Microbiol.">
        <title>Methanofollis aquaemaris sp. nov., a methanogen isolated from an aquaculture fish pond.</title>
        <authorList>
            <person name="Lai M.C."/>
            <person name="Chen S.C."/>
        </authorList>
    </citation>
    <scope>NUCLEOTIDE SEQUENCE</scope>
    <source>
        <strain evidence="2">N2F9704</strain>
    </source>
</reference>
<keyword evidence="1" id="KW-0028">Amino-acid biosynthesis</keyword>
<dbReference type="InterPro" id="IPR011060">
    <property type="entry name" value="RibuloseP-bd_barrel"/>
</dbReference>
<dbReference type="EMBL" id="CP036172">
    <property type="protein sequence ID" value="QSZ67902.1"/>
    <property type="molecule type" value="Genomic_DNA"/>
</dbReference>
<accession>A0A8A3S789</accession>
<evidence type="ECO:0000313" key="3">
    <source>
        <dbReference type="Proteomes" id="UP001042704"/>
    </source>
</evidence>
<evidence type="ECO:0000313" key="2">
    <source>
        <dbReference type="EMBL" id="QSZ67902.1"/>
    </source>
</evidence>
<dbReference type="Proteomes" id="UP001042704">
    <property type="component" value="Chromosome"/>
</dbReference>
<dbReference type="InterPro" id="IPR013785">
    <property type="entry name" value="Aldolase_TIM"/>
</dbReference>
<keyword evidence="1" id="KW-0368">Histidine biosynthesis</keyword>
<dbReference type="Gene3D" id="3.20.20.70">
    <property type="entry name" value="Aldolase class I"/>
    <property type="match status" value="1"/>
</dbReference>
<dbReference type="AlphaFoldDB" id="A0A8A3S789"/>
<dbReference type="InterPro" id="IPR006062">
    <property type="entry name" value="His_biosynth"/>
</dbReference>
<keyword evidence="3" id="KW-1185">Reference proteome</keyword>
<sequence>MECILAMDLKGGYVVHGAKGRRETYAPLTWGLSPTAEPEAYLRELAPKSLYIADLDRIEGLRNHDKVVGRLAGMVTRCYLDRGCRTPADLMDGVTNVVGTETAGDDLSGYAGCFLSVDIKDGLVIPKGERPIEVLKRVESLPFAGCILLNIGGVGTGCGLPDDLEDLRAAYSGRLLWGGGVAGVRHLDMLEGAGFDGAIVATGVHKGTIPLEWLQEGRTCS</sequence>
<comment type="similarity">
    <text evidence="1">Belongs to the HisA/HisF family.</text>
</comment>
<name>A0A8A3S789_9EURY</name>
<dbReference type="GO" id="GO:0000105">
    <property type="term" value="P:L-histidine biosynthetic process"/>
    <property type="evidence" value="ECO:0007669"/>
    <property type="project" value="UniProtKB-KW"/>
</dbReference>
<protein>
    <submittedName>
        <fullName evidence="2">Nickel transporter</fullName>
    </submittedName>
</protein>
<dbReference type="KEGG" id="maqe:RJ40_10545"/>
<evidence type="ECO:0000256" key="1">
    <source>
        <dbReference type="RuleBase" id="RU003657"/>
    </source>
</evidence>
<dbReference type="SUPFAM" id="SSF51366">
    <property type="entry name" value="Ribulose-phoshate binding barrel"/>
    <property type="match status" value="1"/>
</dbReference>
<reference evidence="2" key="2">
    <citation type="submission" date="2019-02" db="EMBL/GenBank/DDBJ databases">
        <authorList>
            <person name="Chen S.-C."/>
            <person name="Chien H.-H."/>
            <person name="Lai M.-C."/>
        </authorList>
    </citation>
    <scope>NUCLEOTIDE SEQUENCE</scope>
    <source>
        <strain evidence="2">N2F9704</strain>
    </source>
</reference>
<proteinExistence type="inferred from homology"/>
<dbReference type="Pfam" id="PF00977">
    <property type="entry name" value="His_biosynth"/>
    <property type="match status" value="1"/>
</dbReference>
<gene>
    <name evidence="2" type="ORF">RJ40_10545</name>
</gene>